<dbReference type="InterPro" id="IPR006665">
    <property type="entry name" value="OmpA-like"/>
</dbReference>
<reference evidence="7 8" key="1">
    <citation type="submission" date="2019-01" db="EMBL/GenBank/DDBJ databases">
        <title>Sinorhodobacter populi sp. nov. isolated from the symptomatic bark tissue of Populus euramericana canker.</title>
        <authorList>
            <person name="Xu G."/>
        </authorList>
    </citation>
    <scope>NUCLEOTIDE SEQUENCE [LARGE SCALE GENOMIC DNA]</scope>
    <source>
        <strain evidence="7 8">CCTCC AB2012026</strain>
    </source>
</reference>
<dbReference type="Pfam" id="PF00691">
    <property type="entry name" value="OmpA"/>
    <property type="match status" value="1"/>
</dbReference>
<dbReference type="SUPFAM" id="SSF103088">
    <property type="entry name" value="OmpA-like"/>
    <property type="match status" value="1"/>
</dbReference>
<dbReference type="CDD" id="cd07185">
    <property type="entry name" value="OmpA_C-like"/>
    <property type="match status" value="1"/>
</dbReference>
<keyword evidence="3" id="KW-0998">Cell outer membrane</keyword>
<accession>A0A443L5K0</accession>
<evidence type="ECO:0000256" key="5">
    <source>
        <dbReference type="SAM" id="SignalP"/>
    </source>
</evidence>
<dbReference type="PANTHER" id="PTHR30329">
    <property type="entry name" value="STATOR ELEMENT OF FLAGELLAR MOTOR COMPLEX"/>
    <property type="match status" value="1"/>
</dbReference>
<keyword evidence="2 4" id="KW-0472">Membrane</keyword>
<sequence>MQRERPALRFGLILAAALALAGCTSDREAGADYEGGGFGNATMNNTLMMSGERNIAISLTKKFAADVQNTVNFAFNSAALDGQAQDILRRQADWIKQFPEVRFRVYGHTDLVGSDAYNKALGLRRAQAVVAFLTAQGISRARLEAVVSFGKTQPLVYTQAPNEQNRRTVTEVSGLMARSPQLLNGKYAEVIFREYVSGATQIPTNQVSNQNSAGVGMSGSGN</sequence>
<evidence type="ECO:0000256" key="2">
    <source>
        <dbReference type="ARBA" id="ARBA00023136"/>
    </source>
</evidence>
<evidence type="ECO:0000259" key="6">
    <source>
        <dbReference type="PROSITE" id="PS51123"/>
    </source>
</evidence>
<dbReference type="RefSeq" id="WP_128152028.1">
    <property type="nucleotide sequence ID" value="NZ_SAVB01000031.1"/>
</dbReference>
<dbReference type="OrthoDB" id="9810367at2"/>
<evidence type="ECO:0000313" key="8">
    <source>
        <dbReference type="Proteomes" id="UP000286594"/>
    </source>
</evidence>
<dbReference type="EMBL" id="SAVB01000031">
    <property type="protein sequence ID" value="RWR44450.1"/>
    <property type="molecule type" value="Genomic_DNA"/>
</dbReference>
<dbReference type="AlphaFoldDB" id="A0A443L5K0"/>
<comment type="subcellular location">
    <subcellularLocation>
        <location evidence="1">Cell outer membrane</location>
    </subcellularLocation>
</comment>
<dbReference type="InterPro" id="IPR036737">
    <property type="entry name" value="OmpA-like_sf"/>
</dbReference>
<comment type="caution">
    <text evidence="7">The sequence shown here is derived from an EMBL/GenBank/DDBJ whole genome shotgun (WGS) entry which is preliminary data.</text>
</comment>
<dbReference type="Proteomes" id="UP000286594">
    <property type="component" value="Unassembled WGS sequence"/>
</dbReference>
<name>A0A443L5K0_9RHOB</name>
<dbReference type="PROSITE" id="PS51257">
    <property type="entry name" value="PROKAR_LIPOPROTEIN"/>
    <property type="match status" value="1"/>
</dbReference>
<gene>
    <name evidence="7" type="ORF">EOW65_18690</name>
</gene>
<dbReference type="GO" id="GO:0009279">
    <property type="term" value="C:cell outer membrane"/>
    <property type="evidence" value="ECO:0007669"/>
    <property type="project" value="UniProtKB-SubCell"/>
</dbReference>
<dbReference type="PANTHER" id="PTHR30329:SF21">
    <property type="entry name" value="LIPOPROTEIN YIAD-RELATED"/>
    <property type="match status" value="1"/>
</dbReference>
<evidence type="ECO:0000256" key="1">
    <source>
        <dbReference type="ARBA" id="ARBA00004442"/>
    </source>
</evidence>
<feature type="domain" description="OmpA-like" evidence="6">
    <location>
        <begin position="60"/>
        <end position="176"/>
    </location>
</feature>
<feature type="chain" id="PRO_5019027980" evidence="5">
    <location>
        <begin position="22"/>
        <end position="222"/>
    </location>
</feature>
<dbReference type="PRINTS" id="PR01021">
    <property type="entry name" value="OMPADOMAIN"/>
</dbReference>
<protein>
    <submittedName>
        <fullName evidence="7">OmpA family protein</fullName>
    </submittedName>
</protein>
<dbReference type="Gene3D" id="3.30.1330.60">
    <property type="entry name" value="OmpA-like domain"/>
    <property type="match status" value="1"/>
</dbReference>
<keyword evidence="8" id="KW-1185">Reference proteome</keyword>
<evidence type="ECO:0000256" key="3">
    <source>
        <dbReference type="ARBA" id="ARBA00023237"/>
    </source>
</evidence>
<dbReference type="InterPro" id="IPR006664">
    <property type="entry name" value="OMP_bac"/>
</dbReference>
<dbReference type="InterPro" id="IPR050330">
    <property type="entry name" value="Bact_OuterMem_StrucFunc"/>
</dbReference>
<evidence type="ECO:0000256" key="4">
    <source>
        <dbReference type="PROSITE-ProRule" id="PRU00473"/>
    </source>
</evidence>
<keyword evidence="5" id="KW-0732">Signal</keyword>
<dbReference type="PROSITE" id="PS51123">
    <property type="entry name" value="OMPA_2"/>
    <property type="match status" value="1"/>
</dbReference>
<evidence type="ECO:0000313" key="7">
    <source>
        <dbReference type="EMBL" id="RWR44450.1"/>
    </source>
</evidence>
<feature type="signal peptide" evidence="5">
    <location>
        <begin position="1"/>
        <end position="21"/>
    </location>
</feature>
<proteinExistence type="predicted"/>
<organism evidence="7 8">
    <name type="scientific">Paenirhodobacter ferrireducens</name>
    <dbReference type="NCBI Taxonomy" id="1215032"/>
    <lineage>
        <taxon>Bacteria</taxon>
        <taxon>Pseudomonadati</taxon>
        <taxon>Pseudomonadota</taxon>
        <taxon>Alphaproteobacteria</taxon>
        <taxon>Rhodobacterales</taxon>
        <taxon>Rhodobacter group</taxon>
        <taxon>Paenirhodobacter</taxon>
    </lineage>
</organism>